<accession>A0AAN6P333</accession>
<feature type="region of interest" description="Disordered" evidence="1">
    <location>
        <begin position="251"/>
        <end position="356"/>
    </location>
</feature>
<dbReference type="EMBL" id="MU859085">
    <property type="protein sequence ID" value="KAK3954743.1"/>
    <property type="molecule type" value="Genomic_DNA"/>
</dbReference>
<feature type="compositionally biased region" description="Basic residues" evidence="1">
    <location>
        <begin position="121"/>
        <end position="136"/>
    </location>
</feature>
<organism evidence="2 3">
    <name type="scientific">Pseudoneurospora amorphoporcata</name>
    <dbReference type="NCBI Taxonomy" id="241081"/>
    <lineage>
        <taxon>Eukaryota</taxon>
        <taxon>Fungi</taxon>
        <taxon>Dikarya</taxon>
        <taxon>Ascomycota</taxon>
        <taxon>Pezizomycotina</taxon>
        <taxon>Sordariomycetes</taxon>
        <taxon>Sordariomycetidae</taxon>
        <taxon>Sordariales</taxon>
        <taxon>Sordariaceae</taxon>
        <taxon>Pseudoneurospora</taxon>
    </lineage>
</organism>
<reference evidence="2" key="1">
    <citation type="journal article" date="2023" name="Mol. Phylogenet. Evol.">
        <title>Genome-scale phylogeny and comparative genomics of the fungal order Sordariales.</title>
        <authorList>
            <person name="Hensen N."/>
            <person name="Bonometti L."/>
            <person name="Westerberg I."/>
            <person name="Brannstrom I.O."/>
            <person name="Guillou S."/>
            <person name="Cros-Aarteil S."/>
            <person name="Calhoun S."/>
            <person name="Haridas S."/>
            <person name="Kuo A."/>
            <person name="Mondo S."/>
            <person name="Pangilinan J."/>
            <person name="Riley R."/>
            <person name="LaButti K."/>
            <person name="Andreopoulos B."/>
            <person name="Lipzen A."/>
            <person name="Chen C."/>
            <person name="Yan M."/>
            <person name="Daum C."/>
            <person name="Ng V."/>
            <person name="Clum A."/>
            <person name="Steindorff A."/>
            <person name="Ohm R.A."/>
            <person name="Martin F."/>
            <person name="Silar P."/>
            <person name="Natvig D.O."/>
            <person name="Lalanne C."/>
            <person name="Gautier V."/>
            <person name="Ament-Velasquez S.L."/>
            <person name="Kruys A."/>
            <person name="Hutchinson M.I."/>
            <person name="Powell A.J."/>
            <person name="Barry K."/>
            <person name="Miller A.N."/>
            <person name="Grigoriev I.V."/>
            <person name="Debuchy R."/>
            <person name="Gladieux P."/>
            <person name="Hiltunen Thoren M."/>
            <person name="Johannesson H."/>
        </authorList>
    </citation>
    <scope>NUCLEOTIDE SEQUENCE</scope>
    <source>
        <strain evidence="2">CBS 626.80</strain>
    </source>
</reference>
<evidence type="ECO:0000256" key="1">
    <source>
        <dbReference type="SAM" id="MobiDB-lite"/>
    </source>
</evidence>
<feature type="compositionally biased region" description="Low complexity" evidence="1">
    <location>
        <begin position="99"/>
        <end position="119"/>
    </location>
</feature>
<keyword evidence="3" id="KW-1185">Reference proteome</keyword>
<name>A0AAN6P333_9PEZI</name>
<dbReference type="Proteomes" id="UP001303222">
    <property type="component" value="Unassembled WGS sequence"/>
</dbReference>
<feature type="compositionally biased region" description="Basic and acidic residues" evidence="1">
    <location>
        <begin position="310"/>
        <end position="331"/>
    </location>
</feature>
<proteinExistence type="predicted"/>
<feature type="region of interest" description="Disordered" evidence="1">
    <location>
        <begin position="39"/>
        <end position="141"/>
    </location>
</feature>
<protein>
    <submittedName>
        <fullName evidence="2">Uncharacterized protein</fullName>
    </submittedName>
</protein>
<feature type="compositionally biased region" description="Polar residues" evidence="1">
    <location>
        <begin position="45"/>
        <end position="84"/>
    </location>
</feature>
<sequence>MDNNNENIPVEEAVSLSSIGVSDRDLSIHDYLYTSIADADEMPASDSQSPQSTGNQQAQPQVDNQTGVDASPHSTETANSSESSVDVVAANVPPPSYQPSPTQSTESQSTQSTESQSTQGTKRKRAVGKPRQRKAPTPKVPLKRILYTREMTDQMMVWFGECKAAGLFRSGKTKKFGPAWQYVFDLAIERYPNQPWTLKAIVQKYDTERKRFVIFFARHNTERKNYYWLRTTPLGNRDIYEEVFRKERVAGHHIREAGNGSGGEDGSDRDDDISNSSSDSDREGDDDGGDEGGEVQVEQEKVGSTRKRRETPVQREARLTDPDRTPLHDVEDPVSVKYKRTPRKVNSTAGRSNSDEERLSQWMKAVEDISKRFIGKITGEKMMRVLDFLEANPMTVVKYNGCGNEMRWMYVNKWKDFEG</sequence>
<gene>
    <name evidence="2" type="ORF">QBC32DRAFT_335324</name>
</gene>
<dbReference type="AlphaFoldDB" id="A0AAN6P333"/>
<feature type="compositionally biased region" description="Acidic residues" evidence="1">
    <location>
        <begin position="282"/>
        <end position="293"/>
    </location>
</feature>
<evidence type="ECO:0000313" key="2">
    <source>
        <dbReference type="EMBL" id="KAK3954743.1"/>
    </source>
</evidence>
<reference evidence="2" key="2">
    <citation type="submission" date="2023-06" db="EMBL/GenBank/DDBJ databases">
        <authorList>
            <consortium name="Lawrence Berkeley National Laboratory"/>
            <person name="Mondo S.J."/>
            <person name="Hensen N."/>
            <person name="Bonometti L."/>
            <person name="Westerberg I."/>
            <person name="Brannstrom I.O."/>
            <person name="Guillou S."/>
            <person name="Cros-Aarteil S."/>
            <person name="Calhoun S."/>
            <person name="Haridas S."/>
            <person name="Kuo A."/>
            <person name="Pangilinan J."/>
            <person name="Riley R."/>
            <person name="Labutti K."/>
            <person name="Andreopoulos B."/>
            <person name="Lipzen A."/>
            <person name="Chen C."/>
            <person name="Yanf M."/>
            <person name="Daum C."/>
            <person name="Ng V."/>
            <person name="Clum A."/>
            <person name="Steindorff A."/>
            <person name="Ohm R."/>
            <person name="Martin F."/>
            <person name="Silar P."/>
            <person name="Natvig D."/>
            <person name="Lalanne C."/>
            <person name="Gautier V."/>
            <person name="Ament-Velasquez S.L."/>
            <person name="Kruys A."/>
            <person name="Hutchinson M.I."/>
            <person name="Powell A.J."/>
            <person name="Barry K."/>
            <person name="Miller A.N."/>
            <person name="Grigoriev I.V."/>
            <person name="Debuchy R."/>
            <person name="Gladieux P."/>
            <person name="Thoren M.H."/>
            <person name="Johannesson H."/>
        </authorList>
    </citation>
    <scope>NUCLEOTIDE SEQUENCE</scope>
    <source>
        <strain evidence="2">CBS 626.80</strain>
    </source>
</reference>
<evidence type="ECO:0000313" key="3">
    <source>
        <dbReference type="Proteomes" id="UP001303222"/>
    </source>
</evidence>
<comment type="caution">
    <text evidence="2">The sequence shown here is derived from an EMBL/GenBank/DDBJ whole genome shotgun (WGS) entry which is preliminary data.</text>
</comment>